<reference evidence="3 4" key="1">
    <citation type="submission" date="2016-11" db="EMBL/GenBank/DDBJ databases">
        <title>Whole genomes of Flavobacteriaceae.</title>
        <authorList>
            <person name="Stine C."/>
            <person name="Li C."/>
            <person name="Tadesse D."/>
        </authorList>
    </citation>
    <scope>NUCLEOTIDE SEQUENCE [LARGE SCALE GENOMIC DNA]</scope>
    <source>
        <strain evidence="3 4">DSM 24704</strain>
    </source>
</reference>
<proteinExistence type="predicted"/>
<dbReference type="RefSeq" id="WP_089482075.1">
    <property type="nucleotide sequence ID" value="NZ_MUGS01000113.1"/>
</dbReference>
<sequence>METEFIYQYKKPSHFLQEEKIKIFSFSHNTEIDEDNNKPCFFYGNIINSFLASKCLSVLANTVNSHFALTPGQIAKLKDPIVSVGAGELHFEAFSSCNSVYARVNILKNGIDGDFLHSGTTNIDFNNQTIRAFNNVQQSEKLLIGIGSKEVHVITEKHKTIEKKVTLPNRWIKGLGNVQVFLSEMELAFQLTKFEALQLFKTLPNTPTKSEYYLTKAGANYTFLPIERQNSIKVGGIHRLNLIQKLISSVDSLFIYRHKTQQSFALILNFKDIQMTYLFSNSVYRGFSGEGKLLEDLTNSISSNLINGMDNYFKTNEVFNPTLISVENGIDLRVMNNLQSNLSGIGLLGYNLFDNNYFYRRLPFKLERLLSFNPRLKNAKKIVESDEIKILEKTETFIKAIVKGSTDIDHTVIKNNDIYQCTCNWYTTNENNRGLCKHILAVKIRHE</sequence>
<accession>A0A227NCF3</accession>
<organism evidence="3 4">
    <name type="scientific">Flavobacterium araucananum</name>
    <dbReference type="NCBI Taxonomy" id="946678"/>
    <lineage>
        <taxon>Bacteria</taxon>
        <taxon>Pseudomonadati</taxon>
        <taxon>Bacteroidota</taxon>
        <taxon>Flavobacteriia</taxon>
        <taxon>Flavobacteriales</taxon>
        <taxon>Flavobacteriaceae</taxon>
        <taxon>Flavobacterium</taxon>
    </lineage>
</organism>
<dbReference type="InterPro" id="IPR007527">
    <property type="entry name" value="Znf_SWIM"/>
</dbReference>
<gene>
    <name evidence="3" type="ORF">B0A64_24565</name>
</gene>
<feature type="domain" description="SWIM-type" evidence="2">
    <location>
        <begin position="410"/>
        <end position="447"/>
    </location>
</feature>
<dbReference type="Proteomes" id="UP000214684">
    <property type="component" value="Unassembled WGS sequence"/>
</dbReference>
<dbReference type="OrthoDB" id="7821105at2"/>
<keyword evidence="4" id="KW-1185">Reference proteome</keyword>
<evidence type="ECO:0000256" key="1">
    <source>
        <dbReference type="PROSITE-ProRule" id="PRU00325"/>
    </source>
</evidence>
<comment type="caution">
    <text evidence="3">The sequence shown here is derived from an EMBL/GenBank/DDBJ whole genome shotgun (WGS) entry which is preliminary data.</text>
</comment>
<dbReference type="AlphaFoldDB" id="A0A227NCF3"/>
<keyword evidence="1" id="KW-0479">Metal-binding</keyword>
<keyword evidence="1" id="KW-0863">Zinc-finger</keyword>
<evidence type="ECO:0000313" key="4">
    <source>
        <dbReference type="Proteomes" id="UP000214684"/>
    </source>
</evidence>
<evidence type="ECO:0000313" key="3">
    <source>
        <dbReference type="EMBL" id="OXE95283.1"/>
    </source>
</evidence>
<dbReference type="PROSITE" id="PS50966">
    <property type="entry name" value="ZF_SWIM"/>
    <property type="match status" value="1"/>
</dbReference>
<protein>
    <recommendedName>
        <fullName evidence="2">SWIM-type domain-containing protein</fullName>
    </recommendedName>
</protein>
<keyword evidence="1" id="KW-0862">Zinc</keyword>
<evidence type="ECO:0000259" key="2">
    <source>
        <dbReference type="PROSITE" id="PS50966"/>
    </source>
</evidence>
<dbReference type="EMBL" id="MUGS01000113">
    <property type="protein sequence ID" value="OXE95283.1"/>
    <property type="molecule type" value="Genomic_DNA"/>
</dbReference>
<dbReference type="GO" id="GO:0008270">
    <property type="term" value="F:zinc ion binding"/>
    <property type="evidence" value="ECO:0007669"/>
    <property type="project" value="UniProtKB-KW"/>
</dbReference>
<dbReference type="Pfam" id="PF04434">
    <property type="entry name" value="SWIM"/>
    <property type="match status" value="1"/>
</dbReference>
<name>A0A227NCF3_9FLAO</name>